<dbReference type="PANTHER" id="PTHR33164">
    <property type="entry name" value="TRANSCRIPTIONAL REGULATOR, MARR FAMILY"/>
    <property type="match status" value="1"/>
</dbReference>
<name>A0ABW4CW71_9LACO</name>
<evidence type="ECO:0000259" key="1">
    <source>
        <dbReference type="PROSITE" id="PS50995"/>
    </source>
</evidence>
<sequence>MNTAYLLLETAKRLKHQLNTALSKEDTTAQQWAVLEALDRLNNEADPITAARIADAIDSDRQTTAAVVLRLADKGWLNRTPSPADKRAVALALTAAGKAKVTALKAVAGRTLTTFLQPLPDAAQHQLAAGLTKLLEENHD</sequence>
<dbReference type="PANTHER" id="PTHR33164:SF43">
    <property type="entry name" value="HTH-TYPE TRANSCRIPTIONAL REPRESSOR YETL"/>
    <property type="match status" value="1"/>
</dbReference>
<accession>A0ABW4CW71</accession>
<protein>
    <submittedName>
        <fullName evidence="2">MarR family winged helix-turn-helix transcriptional regulator</fullName>
    </submittedName>
</protein>
<evidence type="ECO:0000313" key="3">
    <source>
        <dbReference type="Proteomes" id="UP001597212"/>
    </source>
</evidence>
<gene>
    <name evidence="2" type="ORF">ACFQ5K_04895</name>
</gene>
<organism evidence="2 3">
    <name type="scientific">Lacticaseibacillus hegangensis</name>
    <dbReference type="NCBI Taxonomy" id="2486010"/>
    <lineage>
        <taxon>Bacteria</taxon>
        <taxon>Bacillati</taxon>
        <taxon>Bacillota</taxon>
        <taxon>Bacilli</taxon>
        <taxon>Lactobacillales</taxon>
        <taxon>Lactobacillaceae</taxon>
        <taxon>Lacticaseibacillus</taxon>
    </lineage>
</organism>
<dbReference type="InterPro" id="IPR000835">
    <property type="entry name" value="HTH_MarR-typ"/>
</dbReference>
<keyword evidence="3" id="KW-1185">Reference proteome</keyword>
<dbReference type="PROSITE" id="PS50995">
    <property type="entry name" value="HTH_MARR_2"/>
    <property type="match status" value="1"/>
</dbReference>
<dbReference type="EMBL" id="JBHTOK010000020">
    <property type="protein sequence ID" value="MFD1440730.1"/>
    <property type="molecule type" value="Genomic_DNA"/>
</dbReference>
<comment type="caution">
    <text evidence="2">The sequence shown here is derived from an EMBL/GenBank/DDBJ whole genome shotgun (WGS) entry which is preliminary data.</text>
</comment>
<reference evidence="3" key="1">
    <citation type="journal article" date="2019" name="Int. J. Syst. Evol. Microbiol.">
        <title>The Global Catalogue of Microorganisms (GCM) 10K type strain sequencing project: providing services to taxonomists for standard genome sequencing and annotation.</title>
        <authorList>
            <consortium name="The Broad Institute Genomics Platform"/>
            <consortium name="The Broad Institute Genome Sequencing Center for Infectious Disease"/>
            <person name="Wu L."/>
            <person name="Ma J."/>
        </authorList>
    </citation>
    <scope>NUCLEOTIDE SEQUENCE [LARGE SCALE GENOMIC DNA]</scope>
    <source>
        <strain evidence="3">CCM 8912</strain>
    </source>
</reference>
<feature type="domain" description="HTH marR-type" evidence="1">
    <location>
        <begin position="1"/>
        <end position="136"/>
    </location>
</feature>
<dbReference type="SMART" id="SM00347">
    <property type="entry name" value="HTH_MARR"/>
    <property type="match status" value="1"/>
</dbReference>
<dbReference type="Proteomes" id="UP001597212">
    <property type="component" value="Unassembled WGS sequence"/>
</dbReference>
<dbReference type="InterPro" id="IPR036390">
    <property type="entry name" value="WH_DNA-bd_sf"/>
</dbReference>
<dbReference type="InterPro" id="IPR039422">
    <property type="entry name" value="MarR/SlyA-like"/>
</dbReference>
<dbReference type="InterPro" id="IPR036388">
    <property type="entry name" value="WH-like_DNA-bd_sf"/>
</dbReference>
<evidence type="ECO:0000313" key="2">
    <source>
        <dbReference type="EMBL" id="MFD1440730.1"/>
    </source>
</evidence>
<proteinExistence type="predicted"/>
<dbReference type="SUPFAM" id="SSF46785">
    <property type="entry name" value="Winged helix' DNA-binding domain"/>
    <property type="match status" value="1"/>
</dbReference>
<dbReference type="Gene3D" id="1.10.10.10">
    <property type="entry name" value="Winged helix-like DNA-binding domain superfamily/Winged helix DNA-binding domain"/>
    <property type="match status" value="1"/>
</dbReference>
<dbReference type="Pfam" id="PF12802">
    <property type="entry name" value="MarR_2"/>
    <property type="match status" value="1"/>
</dbReference>
<dbReference type="RefSeq" id="WP_125754601.1">
    <property type="nucleotide sequence ID" value="NZ_JBHTOK010000020.1"/>
</dbReference>